<dbReference type="InParanoid" id="A0A423VIM8"/>
<evidence type="ECO:0000256" key="3">
    <source>
        <dbReference type="ARBA" id="ARBA00022989"/>
    </source>
</evidence>
<evidence type="ECO:0000313" key="8">
    <source>
        <dbReference type="EMBL" id="ROV90815.1"/>
    </source>
</evidence>
<sequence>MSSQWSQGTLPAPEGIVPNFVNPHNQLNANIAVHSTFLTISTLAVIMRIYTRIRINQDRLGVDDYLAVFSWYETIGSWIYIATATSMKLSFLFLYRRLFTGNMRMKSNWLINIGIALCFLFNLGMLFGVIFFCIPVAKGWNDSLPGHCSAPDVLSYLTGAWNIAVDFYVLIIPIPIIRRLNMAKNQRARLTAVFSIGAFACVASIVRLGMTAVLQSNTDSTYNLARVGLWATIEINVGLTCSCLMLLPAFLRHHLTESAKYFVTRRLVSSEDSTKHILKTETFTMQSLPSSDPALTDLETGEVTTGGNNQVQIISESL</sequence>
<feature type="transmembrane region" description="Helical" evidence="6">
    <location>
        <begin position="189"/>
        <end position="209"/>
    </location>
</feature>
<reference evidence="8 9" key="1">
    <citation type="submission" date="2015-09" db="EMBL/GenBank/DDBJ databases">
        <title>Host preference determinants of Valsa canker pathogens revealed by comparative genomics.</title>
        <authorList>
            <person name="Yin Z."/>
            <person name="Huang L."/>
        </authorList>
    </citation>
    <scope>NUCLEOTIDE SEQUENCE [LARGE SCALE GENOMIC DNA]</scope>
    <source>
        <strain evidence="8 9">SXYLt</strain>
    </source>
</reference>
<dbReference type="PANTHER" id="PTHR33048">
    <property type="entry name" value="PTH11-LIKE INTEGRAL MEMBRANE PROTEIN (AFU_ORTHOLOGUE AFUA_5G11245)"/>
    <property type="match status" value="1"/>
</dbReference>
<comment type="subcellular location">
    <subcellularLocation>
        <location evidence="1">Membrane</location>
        <topology evidence="1">Multi-pass membrane protein</topology>
    </subcellularLocation>
</comment>
<name>A0A423VIM8_9PEZI</name>
<comment type="caution">
    <text evidence="8">The sequence shown here is derived from an EMBL/GenBank/DDBJ whole genome shotgun (WGS) entry which is preliminary data.</text>
</comment>
<feature type="transmembrane region" description="Helical" evidence="6">
    <location>
        <begin position="229"/>
        <end position="251"/>
    </location>
</feature>
<feature type="transmembrane region" description="Helical" evidence="6">
    <location>
        <begin position="157"/>
        <end position="177"/>
    </location>
</feature>
<keyword evidence="3 6" id="KW-1133">Transmembrane helix</keyword>
<dbReference type="OrthoDB" id="444631at2759"/>
<dbReference type="Pfam" id="PF20684">
    <property type="entry name" value="Fung_rhodopsin"/>
    <property type="match status" value="1"/>
</dbReference>
<accession>A0A423VIM8</accession>
<evidence type="ECO:0000256" key="2">
    <source>
        <dbReference type="ARBA" id="ARBA00022692"/>
    </source>
</evidence>
<dbReference type="EMBL" id="LKEB01000095">
    <property type="protein sequence ID" value="ROV90815.1"/>
    <property type="molecule type" value="Genomic_DNA"/>
</dbReference>
<proteinExistence type="inferred from homology"/>
<evidence type="ECO:0000256" key="1">
    <source>
        <dbReference type="ARBA" id="ARBA00004141"/>
    </source>
</evidence>
<keyword evidence="4 6" id="KW-0472">Membrane</keyword>
<keyword evidence="2 6" id="KW-0812">Transmembrane</keyword>
<dbReference type="AlphaFoldDB" id="A0A423VIM8"/>
<comment type="similarity">
    <text evidence="5">Belongs to the SAT4 family.</text>
</comment>
<protein>
    <recommendedName>
        <fullName evidence="7">Rhodopsin domain-containing protein</fullName>
    </recommendedName>
</protein>
<feature type="transmembrane region" description="Helical" evidence="6">
    <location>
        <begin position="109"/>
        <end position="137"/>
    </location>
</feature>
<dbReference type="InterPro" id="IPR052337">
    <property type="entry name" value="SAT4-like"/>
</dbReference>
<feature type="domain" description="Rhodopsin" evidence="7">
    <location>
        <begin position="77"/>
        <end position="251"/>
    </location>
</feature>
<dbReference type="Proteomes" id="UP000285146">
    <property type="component" value="Unassembled WGS sequence"/>
</dbReference>
<evidence type="ECO:0000256" key="5">
    <source>
        <dbReference type="ARBA" id="ARBA00038359"/>
    </source>
</evidence>
<gene>
    <name evidence="8" type="ORF">VPNG_09858</name>
</gene>
<keyword evidence="9" id="KW-1185">Reference proteome</keyword>
<dbReference type="STRING" id="1230097.A0A423VIM8"/>
<evidence type="ECO:0000313" key="9">
    <source>
        <dbReference type="Proteomes" id="UP000285146"/>
    </source>
</evidence>
<feature type="transmembrane region" description="Helical" evidence="6">
    <location>
        <begin position="31"/>
        <end position="50"/>
    </location>
</feature>
<dbReference type="GO" id="GO:0016020">
    <property type="term" value="C:membrane"/>
    <property type="evidence" value="ECO:0007669"/>
    <property type="project" value="UniProtKB-SubCell"/>
</dbReference>
<evidence type="ECO:0000259" key="7">
    <source>
        <dbReference type="Pfam" id="PF20684"/>
    </source>
</evidence>
<organism evidence="8 9">
    <name type="scientific">Cytospora leucostoma</name>
    <dbReference type="NCBI Taxonomy" id="1230097"/>
    <lineage>
        <taxon>Eukaryota</taxon>
        <taxon>Fungi</taxon>
        <taxon>Dikarya</taxon>
        <taxon>Ascomycota</taxon>
        <taxon>Pezizomycotina</taxon>
        <taxon>Sordariomycetes</taxon>
        <taxon>Sordariomycetidae</taxon>
        <taxon>Diaporthales</taxon>
        <taxon>Cytosporaceae</taxon>
        <taxon>Cytospora</taxon>
    </lineage>
</organism>
<dbReference type="InterPro" id="IPR049326">
    <property type="entry name" value="Rhodopsin_dom_fungi"/>
</dbReference>
<dbReference type="PANTHER" id="PTHR33048:SF158">
    <property type="entry name" value="MEMBRANE PROTEIN PTH11-LIKE, PUTATIVE-RELATED"/>
    <property type="match status" value="1"/>
</dbReference>
<evidence type="ECO:0000256" key="6">
    <source>
        <dbReference type="SAM" id="Phobius"/>
    </source>
</evidence>
<evidence type="ECO:0000256" key="4">
    <source>
        <dbReference type="ARBA" id="ARBA00023136"/>
    </source>
</evidence>